<gene>
    <name evidence="7" type="ORF">CPB83DRAFT_857974</name>
</gene>
<dbReference type="GO" id="GO:0005829">
    <property type="term" value="C:cytosol"/>
    <property type="evidence" value="ECO:0007669"/>
    <property type="project" value="InterPro"/>
</dbReference>
<dbReference type="AlphaFoldDB" id="A0A9P6ECM7"/>
<dbReference type="GO" id="GO:0006821">
    <property type="term" value="P:chloride transport"/>
    <property type="evidence" value="ECO:0007669"/>
    <property type="project" value="InterPro"/>
</dbReference>
<evidence type="ECO:0000256" key="1">
    <source>
        <dbReference type="ARBA" id="ARBA00004123"/>
    </source>
</evidence>
<dbReference type="Pfam" id="PF03517">
    <property type="entry name" value="Voldacs"/>
    <property type="match status" value="1"/>
</dbReference>
<dbReference type="EMBL" id="MU157872">
    <property type="protein sequence ID" value="KAF9526359.1"/>
    <property type="molecule type" value="Genomic_DNA"/>
</dbReference>
<keyword evidence="4" id="KW-0963">Cytoplasm</keyword>
<feature type="compositionally biased region" description="Acidic residues" evidence="6">
    <location>
        <begin position="226"/>
        <end position="242"/>
    </location>
</feature>
<dbReference type="GO" id="GO:0045292">
    <property type="term" value="P:mRNA cis splicing, via spliceosome"/>
    <property type="evidence" value="ECO:0007669"/>
    <property type="project" value="TreeGrafter"/>
</dbReference>
<comment type="similarity">
    <text evidence="3">Belongs to the pICln (TC 1.A.47) family.</text>
</comment>
<organism evidence="7 8">
    <name type="scientific">Crepidotus variabilis</name>
    <dbReference type="NCBI Taxonomy" id="179855"/>
    <lineage>
        <taxon>Eukaryota</taxon>
        <taxon>Fungi</taxon>
        <taxon>Dikarya</taxon>
        <taxon>Basidiomycota</taxon>
        <taxon>Agaricomycotina</taxon>
        <taxon>Agaricomycetes</taxon>
        <taxon>Agaricomycetidae</taxon>
        <taxon>Agaricales</taxon>
        <taxon>Agaricineae</taxon>
        <taxon>Crepidotaceae</taxon>
        <taxon>Crepidotus</taxon>
    </lineage>
</organism>
<dbReference type="InterPro" id="IPR011993">
    <property type="entry name" value="PH-like_dom_sf"/>
</dbReference>
<dbReference type="GO" id="GO:0005681">
    <property type="term" value="C:spliceosomal complex"/>
    <property type="evidence" value="ECO:0007669"/>
    <property type="project" value="TreeGrafter"/>
</dbReference>
<dbReference type="GO" id="GO:0034715">
    <property type="term" value="C:pICln-Sm protein complex"/>
    <property type="evidence" value="ECO:0007669"/>
    <property type="project" value="InterPro"/>
</dbReference>
<dbReference type="GO" id="GO:0000387">
    <property type="term" value="P:spliceosomal snRNP assembly"/>
    <property type="evidence" value="ECO:0007669"/>
    <property type="project" value="InterPro"/>
</dbReference>
<dbReference type="Gene3D" id="2.30.29.30">
    <property type="entry name" value="Pleckstrin-homology domain (PH domain)/Phosphotyrosine-binding domain (PTB)"/>
    <property type="match status" value="1"/>
</dbReference>
<dbReference type="GO" id="GO:0005886">
    <property type="term" value="C:plasma membrane"/>
    <property type="evidence" value="ECO:0007669"/>
    <property type="project" value="InterPro"/>
</dbReference>
<sequence length="256" mass="27439">MPAVNLISNVPPFASAEEHATIIGSTPNSFTEIPAVLKHKEENVSVTFEPPLEGFASAAVQGTLYVLTSVLAFMPTSGHGFQIEYPAITLHAVSRGDSGPSIYCQLDETIGGISAVPNNGAILPDGEENEQEDSDMRELTIVPQTPSSLESIFEALSHCASLHPDPLDSEDELGGEGDADAFVDSSNFETFNGDEAQELSEVGRAALEYMESIIDDPRNLVPQTLGEDEEKDALDDAEELDQPNDVPPSLEETHKD</sequence>
<proteinExistence type="inferred from homology"/>
<dbReference type="GO" id="GO:0034709">
    <property type="term" value="C:methylosome"/>
    <property type="evidence" value="ECO:0007669"/>
    <property type="project" value="InterPro"/>
</dbReference>
<dbReference type="InterPro" id="IPR039924">
    <property type="entry name" value="ICln/Lot5/Saf5"/>
</dbReference>
<evidence type="ECO:0000256" key="3">
    <source>
        <dbReference type="ARBA" id="ARBA00007054"/>
    </source>
</evidence>
<protein>
    <submittedName>
        <fullName evidence="7">Regulator of volume decrease after cellular swelling-domain-containing protein</fullName>
    </submittedName>
</protein>
<feature type="region of interest" description="Disordered" evidence="6">
    <location>
        <begin position="214"/>
        <end position="256"/>
    </location>
</feature>
<name>A0A9P6ECM7_9AGAR</name>
<evidence type="ECO:0000256" key="6">
    <source>
        <dbReference type="SAM" id="MobiDB-lite"/>
    </source>
</evidence>
<dbReference type="GO" id="GO:0006884">
    <property type="term" value="P:cell volume homeostasis"/>
    <property type="evidence" value="ECO:0007669"/>
    <property type="project" value="InterPro"/>
</dbReference>
<dbReference type="PRINTS" id="PR01348">
    <property type="entry name" value="ICLNCHANNEL"/>
</dbReference>
<evidence type="ECO:0000256" key="5">
    <source>
        <dbReference type="ARBA" id="ARBA00023242"/>
    </source>
</evidence>
<dbReference type="PANTHER" id="PTHR21399:SF0">
    <property type="entry name" value="METHYLOSOME SUBUNIT PICLN"/>
    <property type="match status" value="1"/>
</dbReference>
<reference evidence="7" key="1">
    <citation type="submission" date="2020-11" db="EMBL/GenBank/DDBJ databases">
        <authorList>
            <consortium name="DOE Joint Genome Institute"/>
            <person name="Ahrendt S."/>
            <person name="Riley R."/>
            <person name="Andreopoulos W."/>
            <person name="Labutti K."/>
            <person name="Pangilinan J."/>
            <person name="Ruiz-Duenas F.J."/>
            <person name="Barrasa J.M."/>
            <person name="Sanchez-Garcia M."/>
            <person name="Camarero S."/>
            <person name="Miyauchi S."/>
            <person name="Serrano A."/>
            <person name="Linde D."/>
            <person name="Babiker R."/>
            <person name="Drula E."/>
            <person name="Ayuso-Fernandez I."/>
            <person name="Pacheco R."/>
            <person name="Padilla G."/>
            <person name="Ferreira P."/>
            <person name="Barriuso J."/>
            <person name="Kellner H."/>
            <person name="Castanera R."/>
            <person name="Alfaro M."/>
            <person name="Ramirez L."/>
            <person name="Pisabarro A.G."/>
            <person name="Kuo A."/>
            <person name="Tritt A."/>
            <person name="Lipzen A."/>
            <person name="He G."/>
            <person name="Yan M."/>
            <person name="Ng V."/>
            <person name="Cullen D."/>
            <person name="Martin F."/>
            <person name="Rosso M.-N."/>
            <person name="Henrissat B."/>
            <person name="Hibbett D."/>
            <person name="Martinez A.T."/>
            <person name="Grigoriev I.V."/>
        </authorList>
    </citation>
    <scope>NUCLEOTIDE SEQUENCE</scope>
    <source>
        <strain evidence="7">CBS 506.95</strain>
    </source>
</reference>
<keyword evidence="5" id="KW-0539">Nucleus</keyword>
<evidence type="ECO:0000313" key="7">
    <source>
        <dbReference type="EMBL" id="KAF9526359.1"/>
    </source>
</evidence>
<dbReference type="Proteomes" id="UP000807306">
    <property type="component" value="Unassembled WGS sequence"/>
</dbReference>
<comment type="subcellular location">
    <subcellularLocation>
        <location evidence="2">Cytoplasm</location>
    </subcellularLocation>
    <subcellularLocation>
        <location evidence="1">Nucleus</location>
    </subcellularLocation>
</comment>
<accession>A0A9P6ECM7</accession>
<comment type="caution">
    <text evidence="7">The sequence shown here is derived from an EMBL/GenBank/DDBJ whole genome shotgun (WGS) entry which is preliminary data.</text>
</comment>
<dbReference type="PANTHER" id="PTHR21399">
    <property type="entry name" value="CHLORIDE CONDUCTANCE REGULATORY PROTEIN ICLN"/>
    <property type="match status" value="1"/>
</dbReference>
<evidence type="ECO:0000313" key="8">
    <source>
        <dbReference type="Proteomes" id="UP000807306"/>
    </source>
</evidence>
<evidence type="ECO:0000256" key="2">
    <source>
        <dbReference type="ARBA" id="ARBA00004496"/>
    </source>
</evidence>
<dbReference type="InterPro" id="IPR003521">
    <property type="entry name" value="ICln"/>
</dbReference>
<evidence type="ECO:0000256" key="4">
    <source>
        <dbReference type="ARBA" id="ARBA00022490"/>
    </source>
</evidence>
<keyword evidence="8" id="KW-1185">Reference proteome</keyword>
<dbReference type="OrthoDB" id="19714at2759"/>